<name>A0A5R8ZTS8_PSENT</name>
<accession>A0A5R8ZTS8</accession>
<organism evidence="4 5">
    <name type="scientific">Pseudomonas nitroreducens</name>
    <dbReference type="NCBI Taxonomy" id="46680"/>
    <lineage>
        <taxon>Bacteria</taxon>
        <taxon>Pseudomonadati</taxon>
        <taxon>Pseudomonadota</taxon>
        <taxon>Gammaproteobacteria</taxon>
        <taxon>Pseudomonadales</taxon>
        <taxon>Pseudomonadaceae</taxon>
        <taxon>Pseudomonas</taxon>
    </lineage>
</organism>
<keyword evidence="2" id="KW-0812">Transmembrane</keyword>
<dbReference type="EMBL" id="VASG01000010">
    <property type="protein sequence ID" value="TLP69808.1"/>
    <property type="molecule type" value="Genomic_DNA"/>
</dbReference>
<evidence type="ECO:0000313" key="4">
    <source>
        <dbReference type="EMBL" id="TLP69808.1"/>
    </source>
</evidence>
<feature type="region of interest" description="Disordered" evidence="1">
    <location>
        <begin position="1"/>
        <end position="30"/>
    </location>
</feature>
<dbReference type="Proteomes" id="UP000307510">
    <property type="component" value="Unassembled WGS sequence"/>
</dbReference>
<evidence type="ECO:0000256" key="2">
    <source>
        <dbReference type="SAM" id="Phobius"/>
    </source>
</evidence>
<feature type="transmembrane region" description="Helical" evidence="2">
    <location>
        <begin position="178"/>
        <end position="195"/>
    </location>
</feature>
<reference evidence="5" key="2">
    <citation type="submission" date="2019-06" db="EMBL/GenBank/DDBJ databases">
        <title>AzeR, a transcriptional regulator that responds to azelaic acid in Pseudomonas nitroreducens.</title>
        <authorList>
            <person name="Bez C."/>
            <person name="Javvadi S.G."/>
            <person name="Bertani I."/>
            <person name="Devescovi G."/>
            <person name="Studholme D.J."/>
            <person name="Geller A."/>
            <person name="Levy A."/>
            <person name="Venturi V."/>
        </authorList>
    </citation>
    <scope>NUCLEOTIDE SEQUENCE [LARGE SCALE GENOMIC DNA]</scope>
    <source>
        <strain evidence="5">DSM 9128</strain>
    </source>
</reference>
<dbReference type="RefSeq" id="WP_138216827.1">
    <property type="nucleotide sequence ID" value="NZ_VASG01000010.1"/>
</dbReference>
<keyword evidence="2" id="KW-1133">Transmembrane helix</keyword>
<gene>
    <name evidence="4" type="ORF">FEA48_28580</name>
</gene>
<proteinExistence type="predicted"/>
<evidence type="ECO:0000256" key="1">
    <source>
        <dbReference type="SAM" id="MobiDB-lite"/>
    </source>
</evidence>
<dbReference type="AlphaFoldDB" id="A0A5R8ZTS8"/>
<feature type="transmembrane region" description="Helical" evidence="2">
    <location>
        <begin position="89"/>
        <end position="113"/>
    </location>
</feature>
<feature type="compositionally biased region" description="Polar residues" evidence="1">
    <location>
        <begin position="1"/>
        <end position="12"/>
    </location>
</feature>
<reference evidence="4 5" key="1">
    <citation type="submission" date="2019-05" db="EMBL/GenBank/DDBJ databases">
        <authorList>
            <person name="Moore K."/>
            <person name="O'Neill P."/>
            <person name="Farbos A."/>
            <person name="Studholme D.J."/>
        </authorList>
    </citation>
    <scope>NUCLEOTIDE SEQUENCE [LARGE SCALE GENOMIC DNA]</scope>
    <source>
        <strain evidence="4 5">DSM 9128</strain>
    </source>
</reference>
<comment type="caution">
    <text evidence="4">The sequence shown here is derived from an EMBL/GenBank/DDBJ whole genome shotgun (WGS) entry which is preliminary data.</text>
</comment>
<feature type="domain" description="GYF" evidence="3">
    <location>
        <begin position="20"/>
        <end position="65"/>
    </location>
</feature>
<evidence type="ECO:0000313" key="5">
    <source>
        <dbReference type="Proteomes" id="UP000307510"/>
    </source>
</evidence>
<dbReference type="Pfam" id="PF14237">
    <property type="entry name" value="GYF_2"/>
    <property type="match status" value="1"/>
</dbReference>
<keyword evidence="2" id="KW-0472">Membrane</keyword>
<dbReference type="InterPro" id="IPR025640">
    <property type="entry name" value="GYF_2"/>
</dbReference>
<protein>
    <submittedName>
        <fullName evidence="4">DUF4339 domain-containing protein</fullName>
    </submittedName>
</protein>
<sequence length="197" mass="22254">MSTSFDNAQSNGIDPAGNQWHYEQNGERKGGFDQQQIIDLIRSGTLTYGSMVWKKGMSAWAKIEQTELRPHLEEFGPPPLTGSGVSNKIVWLLAFAPIIGYILESFVAGLFGANEAQWERAMSENRYWYVTLALNIGLSVLDSKRLKQAGHNVSRFKGWVFVVPVYLYQRSKLLNQNLAYFITWIVCFFISIGAHQG</sequence>
<evidence type="ECO:0000259" key="3">
    <source>
        <dbReference type="Pfam" id="PF14237"/>
    </source>
</evidence>